<accession>A0A450SYL0</accession>
<dbReference type="Gene3D" id="3.40.50.1010">
    <property type="entry name" value="5'-nuclease"/>
    <property type="match status" value="1"/>
</dbReference>
<reference evidence="2" key="1">
    <citation type="submission" date="2019-02" db="EMBL/GenBank/DDBJ databases">
        <authorList>
            <person name="Gruber-Vodicka R. H."/>
            <person name="Seah K. B. B."/>
        </authorList>
    </citation>
    <scope>NUCLEOTIDE SEQUENCE</scope>
    <source>
        <strain evidence="2">BECK_DK161</strain>
    </source>
</reference>
<gene>
    <name evidence="2" type="ORF">BECKDK2373C_GA0170839_107110</name>
</gene>
<evidence type="ECO:0000313" key="2">
    <source>
        <dbReference type="EMBL" id="VFJ59330.1"/>
    </source>
</evidence>
<organism evidence="2">
    <name type="scientific">Candidatus Kentrum sp. DK</name>
    <dbReference type="NCBI Taxonomy" id="2126562"/>
    <lineage>
        <taxon>Bacteria</taxon>
        <taxon>Pseudomonadati</taxon>
        <taxon>Pseudomonadota</taxon>
        <taxon>Gammaproteobacteria</taxon>
        <taxon>Candidatus Kentrum</taxon>
    </lineage>
</organism>
<feature type="domain" description="PIN" evidence="1">
    <location>
        <begin position="3"/>
        <end position="123"/>
    </location>
</feature>
<dbReference type="Pfam" id="PF01850">
    <property type="entry name" value="PIN"/>
    <property type="match status" value="1"/>
</dbReference>
<dbReference type="InterPro" id="IPR029060">
    <property type="entry name" value="PIN-like_dom_sf"/>
</dbReference>
<protein>
    <submittedName>
        <fullName evidence="2">Predicted nucleic acid-binding protein, contains PIN domain</fullName>
    </submittedName>
</protein>
<sequence>MLIYLDACAIQRPLDDRSQPRINLEAEAIVTVLNLIESGDIDLLSSEVLEFEIRQTPDAIRRIRAQEILSVAGAFAEVSDAVRARARELMSSGKVMAMDALHVAVAIEYRAAYFCTCDDKLLRKLKALGKTWPPYFVSPLELAAEVISK</sequence>
<dbReference type="InterPro" id="IPR002716">
    <property type="entry name" value="PIN_dom"/>
</dbReference>
<dbReference type="AlphaFoldDB" id="A0A450SYL0"/>
<evidence type="ECO:0000259" key="1">
    <source>
        <dbReference type="Pfam" id="PF01850"/>
    </source>
</evidence>
<dbReference type="SUPFAM" id="SSF88723">
    <property type="entry name" value="PIN domain-like"/>
    <property type="match status" value="1"/>
</dbReference>
<proteinExistence type="predicted"/>
<name>A0A450SYL0_9GAMM</name>
<dbReference type="EMBL" id="CAADEY010000071">
    <property type="protein sequence ID" value="VFJ59330.1"/>
    <property type="molecule type" value="Genomic_DNA"/>
</dbReference>